<dbReference type="InterPro" id="IPR010985">
    <property type="entry name" value="Ribbon_hlx_hlx"/>
</dbReference>
<reference evidence="3 4" key="1">
    <citation type="journal article" date="2021" name="Angew. Chem. Int. Ed. Engl.">
        <title>A novel family of nonribosomal peptides modulate collective behavior in Pseudovibrio bacteria isolated from marine sponges.</title>
        <authorList>
            <person name="Ioca L.P."/>
            <person name="Dai Y."/>
            <person name="Kunakom S."/>
            <person name="Diaz-Espinosa J."/>
            <person name="Krunic A."/>
            <person name="Crnkovic C.M."/>
            <person name="Orjala J."/>
            <person name="Sanchez L.M."/>
            <person name="Ferreira A.G."/>
            <person name="Berlinck R.G.S."/>
            <person name="Eustaquio A.S."/>
        </authorList>
    </citation>
    <scope>NUCLEOTIDE SEQUENCE [LARGE SCALE GENOMIC DNA]</scope>
    <source>
        <strain evidence="3 4">Ab134</strain>
        <plasmid evidence="3 4">pAb134-04</plasmid>
    </source>
</reference>
<keyword evidence="4" id="KW-1185">Reference proteome</keyword>
<gene>
    <name evidence="3" type="ORF">KGB56_26640</name>
</gene>
<dbReference type="InterPro" id="IPR014795">
    <property type="entry name" value="TacA_1-like"/>
</dbReference>
<sequence length="110" mass="12387">MNTTTTLTQMVREDTHIRQAKAERINFRVSSAFKYRVEQAASLAGTSMTELIQESILERVMKVEAENSVEKVVLTRQAAERLLEILDQPAKSDPGYARKVLNGEAAYLET</sequence>
<evidence type="ECO:0000256" key="2">
    <source>
        <dbReference type="ARBA" id="ARBA00049988"/>
    </source>
</evidence>
<dbReference type="SUPFAM" id="SSF47598">
    <property type="entry name" value="Ribbon-helix-helix"/>
    <property type="match status" value="1"/>
</dbReference>
<accession>A0ABX8AWY0</accession>
<geneLocation type="plasmid" evidence="3 4">
    <name>pAb134-04</name>
</geneLocation>
<dbReference type="Pfam" id="PF08681">
    <property type="entry name" value="TacA1"/>
    <property type="match status" value="1"/>
</dbReference>
<dbReference type="Gene3D" id="1.20.5.780">
    <property type="entry name" value="Single helix bin"/>
    <property type="match status" value="1"/>
</dbReference>
<name>A0ABX8AWY0_9HYPH</name>
<organism evidence="3 4">
    <name type="scientific">Pseudovibrio brasiliensis</name>
    <dbReference type="NCBI Taxonomy" id="1898042"/>
    <lineage>
        <taxon>Bacteria</taxon>
        <taxon>Pseudomonadati</taxon>
        <taxon>Pseudomonadota</taxon>
        <taxon>Alphaproteobacteria</taxon>
        <taxon>Hyphomicrobiales</taxon>
        <taxon>Stappiaceae</taxon>
        <taxon>Pseudovibrio</taxon>
    </lineage>
</organism>
<protein>
    <submittedName>
        <fullName evidence="3">DUF1778 domain-containing protein</fullName>
    </submittedName>
</protein>
<keyword evidence="1" id="KW-1277">Toxin-antitoxin system</keyword>
<evidence type="ECO:0000256" key="1">
    <source>
        <dbReference type="ARBA" id="ARBA00022649"/>
    </source>
</evidence>
<dbReference type="RefSeq" id="WP_075699355.1">
    <property type="nucleotide sequence ID" value="NZ_CP074130.1"/>
</dbReference>
<keyword evidence="3" id="KW-0614">Plasmid</keyword>
<evidence type="ECO:0000313" key="3">
    <source>
        <dbReference type="EMBL" id="QUS59172.1"/>
    </source>
</evidence>
<dbReference type="EMBL" id="CP074130">
    <property type="protein sequence ID" value="QUS59172.1"/>
    <property type="molecule type" value="Genomic_DNA"/>
</dbReference>
<evidence type="ECO:0000313" key="4">
    <source>
        <dbReference type="Proteomes" id="UP000680706"/>
    </source>
</evidence>
<comment type="similarity">
    <text evidence="2">Belongs to the TacA antitoxin family.</text>
</comment>
<proteinExistence type="inferred from homology"/>
<dbReference type="Proteomes" id="UP000680706">
    <property type="component" value="Plasmid pAb134-04"/>
</dbReference>